<dbReference type="PANTHER" id="PTHR43033:SF1">
    <property type="entry name" value="TRNA(ILE)-LYSIDINE SYNTHASE-RELATED"/>
    <property type="match status" value="1"/>
</dbReference>
<name>A0ABW1T9X7_9LACO</name>
<keyword evidence="11" id="KW-1185">Reference proteome</keyword>
<dbReference type="CDD" id="cd01992">
    <property type="entry name" value="TilS_N"/>
    <property type="match status" value="1"/>
</dbReference>
<keyword evidence="5" id="KW-0547">Nucleotide-binding</keyword>
<dbReference type="InterPro" id="IPR012795">
    <property type="entry name" value="tRNA_Ile_lys_synt_N"/>
</dbReference>
<comment type="catalytic activity">
    <reaction evidence="7 8">
        <text>cytidine(34) in tRNA(Ile2) + L-lysine + ATP = lysidine(34) in tRNA(Ile2) + AMP + diphosphate + H(+)</text>
        <dbReference type="Rhea" id="RHEA:43744"/>
        <dbReference type="Rhea" id="RHEA-COMP:10625"/>
        <dbReference type="Rhea" id="RHEA-COMP:10670"/>
        <dbReference type="ChEBI" id="CHEBI:15378"/>
        <dbReference type="ChEBI" id="CHEBI:30616"/>
        <dbReference type="ChEBI" id="CHEBI:32551"/>
        <dbReference type="ChEBI" id="CHEBI:33019"/>
        <dbReference type="ChEBI" id="CHEBI:82748"/>
        <dbReference type="ChEBI" id="CHEBI:83665"/>
        <dbReference type="ChEBI" id="CHEBI:456215"/>
        <dbReference type="EC" id="6.3.4.19"/>
    </reaction>
</comment>
<evidence type="ECO:0000256" key="6">
    <source>
        <dbReference type="ARBA" id="ARBA00022840"/>
    </source>
</evidence>
<comment type="caution">
    <text evidence="10">The sequence shown here is derived from an EMBL/GenBank/DDBJ whole genome shotgun (WGS) entry which is preliminary data.</text>
</comment>
<gene>
    <name evidence="8 10" type="primary">tilS</name>
    <name evidence="10" type="ORF">ACFP1H_09345</name>
</gene>
<evidence type="ECO:0000256" key="8">
    <source>
        <dbReference type="HAMAP-Rule" id="MF_01161"/>
    </source>
</evidence>
<evidence type="ECO:0000256" key="7">
    <source>
        <dbReference type="ARBA" id="ARBA00048539"/>
    </source>
</evidence>
<evidence type="ECO:0000256" key="5">
    <source>
        <dbReference type="ARBA" id="ARBA00022741"/>
    </source>
</evidence>
<evidence type="ECO:0000313" key="11">
    <source>
        <dbReference type="Proteomes" id="UP001596190"/>
    </source>
</evidence>
<proteinExistence type="inferred from homology"/>
<dbReference type="Gene3D" id="3.40.50.620">
    <property type="entry name" value="HUPs"/>
    <property type="match status" value="1"/>
</dbReference>
<dbReference type="Proteomes" id="UP001596190">
    <property type="component" value="Unassembled WGS sequence"/>
</dbReference>
<comment type="function">
    <text evidence="8">Ligates lysine onto the cytidine present at position 34 of the AUA codon-specific tRNA(Ile) that contains the anticodon CAU, in an ATP-dependent manner. Cytidine is converted to lysidine, thus changing the amino acid specificity of the tRNA from methionine to isoleucine.</text>
</comment>
<dbReference type="InterPro" id="IPR014729">
    <property type="entry name" value="Rossmann-like_a/b/a_fold"/>
</dbReference>
<accession>A0ABW1T9X7</accession>
<protein>
    <recommendedName>
        <fullName evidence="8">tRNA(Ile)-lysidine synthase</fullName>
        <ecNumber evidence="8">6.3.4.19</ecNumber>
    </recommendedName>
    <alternativeName>
        <fullName evidence="8">tRNA(Ile)-2-lysyl-cytidine synthase</fullName>
    </alternativeName>
    <alternativeName>
        <fullName evidence="8">tRNA(Ile)-lysidine synthetase</fullName>
    </alternativeName>
</protein>
<dbReference type="SUPFAM" id="SSF56037">
    <property type="entry name" value="PheT/TilS domain"/>
    <property type="match status" value="1"/>
</dbReference>
<dbReference type="NCBIfam" id="TIGR02432">
    <property type="entry name" value="lysidine_TilS_N"/>
    <property type="match status" value="1"/>
</dbReference>
<dbReference type="NCBIfam" id="TIGR02433">
    <property type="entry name" value="lysidine_TilS_C"/>
    <property type="match status" value="1"/>
</dbReference>
<dbReference type="EC" id="6.3.4.19" evidence="8"/>
<evidence type="ECO:0000256" key="3">
    <source>
        <dbReference type="ARBA" id="ARBA00022598"/>
    </source>
</evidence>
<dbReference type="Pfam" id="PF11734">
    <property type="entry name" value="TilS_C"/>
    <property type="match status" value="1"/>
</dbReference>
<dbReference type="InterPro" id="IPR012094">
    <property type="entry name" value="tRNA_Ile_lys_synt"/>
</dbReference>
<keyword evidence="6" id="KW-0067">ATP-binding</keyword>
<feature type="domain" description="Lysidine-tRNA(Ile) synthetase C-terminal" evidence="9">
    <location>
        <begin position="377"/>
        <end position="447"/>
    </location>
</feature>
<comment type="subcellular location">
    <subcellularLocation>
        <location evidence="1 8">Cytoplasm</location>
    </subcellularLocation>
</comment>
<dbReference type="InterPro" id="IPR012796">
    <property type="entry name" value="Lysidine-tRNA-synth_C"/>
</dbReference>
<keyword evidence="4 8" id="KW-0819">tRNA processing</keyword>
<evidence type="ECO:0000256" key="2">
    <source>
        <dbReference type="ARBA" id="ARBA00022490"/>
    </source>
</evidence>
<dbReference type="HAMAP" id="MF_01161">
    <property type="entry name" value="tRNA_Ile_lys_synt"/>
    <property type="match status" value="1"/>
</dbReference>
<comment type="similarity">
    <text evidence="8">Belongs to the tRNA(Ile)-lysidine synthase family.</text>
</comment>
<reference evidence="11" key="1">
    <citation type="journal article" date="2019" name="Int. J. Syst. Evol. Microbiol.">
        <title>The Global Catalogue of Microorganisms (GCM) 10K type strain sequencing project: providing services to taxonomists for standard genome sequencing and annotation.</title>
        <authorList>
            <consortium name="The Broad Institute Genomics Platform"/>
            <consortium name="The Broad Institute Genome Sequencing Center for Infectious Disease"/>
            <person name="Wu L."/>
            <person name="Ma J."/>
        </authorList>
    </citation>
    <scope>NUCLEOTIDE SEQUENCE [LARGE SCALE GENOMIC DNA]</scope>
    <source>
        <strain evidence="11">CCM 8950</strain>
    </source>
</reference>
<dbReference type="GO" id="GO:0032267">
    <property type="term" value="F:tRNA(Ile)-lysidine synthase activity"/>
    <property type="evidence" value="ECO:0007669"/>
    <property type="project" value="UniProtKB-EC"/>
</dbReference>
<dbReference type="PANTHER" id="PTHR43033">
    <property type="entry name" value="TRNA(ILE)-LYSIDINE SYNTHASE-RELATED"/>
    <property type="match status" value="1"/>
</dbReference>
<dbReference type="SMART" id="SM00977">
    <property type="entry name" value="TilS_C"/>
    <property type="match status" value="1"/>
</dbReference>
<evidence type="ECO:0000256" key="4">
    <source>
        <dbReference type="ARBA" id="ARBA00022694"/>
    </source>
</evidence>
<dbReference type="RefSeq" id="WP_137631816.1">
    <property type="nucleotide sequence ID" value="NZ_BJDO01000063.1"/>
</dbReference>
<dbReference type="EMBL" id="JBHSSA010000097">
    <property type="protein sequence ID" value="MFC6254781.1"/>
    <property type="molecule type" value="Genomic_DNA"/>
</dbReference>
<dbReference type="Pfam" id="PF01171">
    <property type="entry name" value="ATP_bind_3"/>
    <property type="match status" value="1"/>
</dbReference>
<sequence length="451" mass="51673">MEITQQFNSEVMQAGWFNRRQTVIVAVSTGVDSMVLLTLMQQLPAQIRPKLVVAHVNHQLRSQSQVEAQFISEYCQQHHLQLEKTKWPVNEQPHQGVEAAARHFRYQFFAQCMAQHHAVVLLTAHHADDQAETVLMKLIRGGQLTQLQGILPEQPFEAGKLVRPLLLFSKAQIRAYAKEQQLTWYEDATNQNNDVLRNRIRHQVIPALKQESPAFLTHVKQYTAQLSATIQLAAQRTAELLQQVRINEHTYNVARWRQLTAIQQRAVLKAIFQAAQLPVTASYLDEATQLLNNEQKPTARLNLAHSRVFEKAYDQFSIKSELKVPQNHKLTDKIVVISNQWVQLPRGLRAQLVPTQKKSRADPWHMALDLQLDDLPLQVRQARPDDQIKLAGGGHKTVRRILIDHKIPPVKRAQQLVVVSAKAEVLWLIGLQRSTRELTETNYELVLKQSD</sequence>
<dbReference type="SUPFAM" id="SSF52402">
    <property type="entry name" value="Adenine nucleotide alpha hydrolases-like"/>
    <property type="match status" value="1"/>
</dbReference>
<dbReference type="InterPro" id="IPR011063">
    <property type="entry name" value="TilS/TtcA_N"/>
</dbReference>
<evidence type="ECO:0000259" key="9">
    <source>
        <dbReference type="SMART" id="SM00977"/>
    </source>
</evidence>
<evidence type="ECO:0000256" key="1">
    <source>
        <dbReference type="ARBA" id="ARBA00004496"/>
    </source>
</evidence>
<evidence type="ECO:0000313" key="10">
    <source>
        <dbReference type="EMBL" id="MFC6254781.1"/>
    </source>
</evidence>
<keyword evidence="3 8" id="KW-0436">Ligase</keyword>
<keyword evidence="2 8" id="KW-0963">Cytoplasm</keyword>
<comment type="caution">
    <text evidence="8">Lacks conserved residue(s) required for the propagation of feature annotation.</text>
</comment>
<organism evidence="10 11">
    <name type="scientific">Secundilactobacillus hailunensis</name>
    <dbReference type="NCBI Taxonomy" id="2559923"/>
    <lineage>
        <taxon>Bacteria</taxon>
        <taxon>Bacillati</taxon>
        <taxon>Bacillota</taxon>
        <taxon>Bacilli</taxon>
        <taxon>Lactobacillales</taxon>
        <taxon>Lactobacillaceae</taxon>
        <taxon>Secundilactobacillus</taxon>
    </lineage>
</organism>